<accession>W0SH46</accession>
<dbReference type="RefSeq" id="WP_041099362.1">
    <property type="nucleotide sequence ID" value="NZ_AP012547.1"/>
</dbReference>
<evidence type="ECO:0000256" key="11">
    <source>
        <dbReference type="ARBA" id="ARBA00034617"/>
    </source>
</evidence>
<evidence type="ECO:0000256" key="7">
    <source>
        <dbReference type="ARBA" id="ARBA00022840"/>
    </source>
</evidence>
<feature type="domain" description="UvrD-like helicase C-terminal" evidence="17">
    <location>
        <begin position="492"/>
        <end position="765"/>
    </location>
</feature>
<dbReference type="EMBL" id="AP012547">
    <property type="protein sequence ID" value="BAO30080.1"/>
    <property type="molecule type" value="Genomic_DNA"/>
</dbReference>
<evidence type="ECO:0000256" key="6">
    <source>
        <dbReference type="ARBA" id="ARBA00022839"/>
    </source>
</evidence>
<evidence type="ECO:0000256" key="8">
    <source>
        <dbReference type="ARBA" id="ARBA00023125"/>
    </source>
</evidence>
<gene>
    <name evidence="18" type="ORF">SUTH_02290</name>
</gene>
<dbReference type="InterPro" id="IPR011604">
    <property type="entry name" value="PDDEXK-like_dom_sf"/>
</dbReference>
<keyword evidence="19" id="KW-1185">Reference proteome</keyword>
<reference evidence="18 19" key="1">
    <citation type="journal article" date="2014" name="Syst. Appl. Microbiol.">
        <title>Complete genomes of freshwater sulfur oxidizers Sulfuricella denitrificans skB26 and Sulfuritalea hydrogenivorans sk43H: genetic insights into the sulfur oxidation pathway of betaproteobacteria.</title>
        <authorList>
            <person name="Watanabe T."/>
            <person name="Kojima H."/>
            <person name="Fukui M."/>
        </authorList>
    </citation>
    <scope>NUCLEOTIDE SEQUENCE [LARGE SCALE GENOMIC DNA]</scope>
    <source>
        <strain evidence="18">DSM22779</strain>
    </source>
</reference>
<evidence type="ECO:0000256" key="2">
    <source>
        <dbReference type="ARBA" id="ARBA00022741"/>
    </source>
</evidence>
<dbReference type="GO" id="GO:0033202">
    <property type="term" value="C:DNA helicase complex"/>
    <property type="evidence" value="ECO:0007669"/>
    <property type="project" value="TreeGrafter"/>
</dbReference>
<dbReference type="KEGG" id="shd:SUTH_02290"/>
<comment type="catalytic activity">
    <reaction evidence="11">
        <text>Couples ATP hydrolysis with the unwinding of duplex DNA by translocating in the 3'-5' direction.</text>
        <dbReference type="EC" id="5.6.2.4"/>
    </reaction>
</comment>
<dbReference type="PROSITE" id="PS51217">
    <property type="entry name" value="UVRD_HELICASE_CTER"/>
    <property type="match status" value="1"/>
</dbReference>
<evidence type="ECO:0000256" key="15">
    <source>
        <dbReference type="PROSITE-ProRule" id="PRU00560"/>
    </source>
</evidence>
<dbReference type="InterPro" id="IPR027417">
    <property type="entry name" value="P-loop_NTPase"/>
</dbReference>
<dbReference type="GO" id="GO:0004527">
    <property type="term" value="F:exonuclease activity"/>
    <property type="evidence" value="ECO:0007669"/>
    <property type="project" value="UniProtKB-KW"/>
</dbReference>
<evidence type="ECO:0000259" key="16">
    <source>
        <dbReference type="PROSITE" id="PS51198"/>
    </source>
</evidence>
<keyword evidence="6" id="KW-0269">Exonuclease</keyword>
<dbReference type="Gene3D" id="3.40.50.300">
    <property type="entry name" value="P-loop containing nucleotide triphosphate hydrolases"/>
    <property type="match status" value="4"/>
</dbReference>
<evidence type="ECO:0000313" key="18">
    <source>
        <dbReference type="EMBL" id="BAO30080.1"/>
    </source>
</evidence>
<dbReference type="InterPro" id="IPR014017">
    <property type="entry name" value="DNA_helicase_UvrD-like_C"/>
</dbReference>
<name>W0SH46_9PROT</name>
<dbReference type="Proteomes" id="UP000031637">
    <property type="component" value="Chromosome"/>
</dbReference>
<evidence type="ECO:0000256" key="5">
    <source>
        <dbReference type="ARBA" id="ARBA00022806"/>
    </source>
</evidence>
<dbReference type="GO" id="GO:0043138">
    <property type="term" value="F:3'-5' DNA helicase activity"/>
    <property type="evidence" value="ECO:0007669"/>
    <property type="project" value="UniProtKB-EC"/>
</dbReference>
<dbReference type="Pfam" id="PF13361">
    <property type="entry name" value="UvrD_C"/>
    <property type="match status" value="1"/>
</dbReference>
<dbReference type="STRING" id="1223802.SUTH_02290"/>
<organism evidence="18 19">
    <name type="scientific">Sulfuritalea hydrogenivorans sk43H</name>
    <dbReference type="NCBI Taxonomy" id="1223802"/>
    <lineage>
        <taxon>Bacteria</taxon>
        <taxon>Pseudomonadati</taxon>
        <taxon>Pseudomonadota</taxon>
        <taxon>Betaproteobacteria</taxon>
        <taxon>Nitrosomonadales</taxon>
        <taxon>Sterolibacteriaceae</taxon>
        <taxon>Sulfuritalea</taxon>
    </lineage>
</organism>
<dbReference type="InterPro" id="IPR011335">
    <property type="entry name" value="Restrct_endonuc-II-like"/>
</dbReference>
<dbReference type="InterPro" id="IPR014016">
    <property type="entry name" value="UvrD-like_ATP-bd"/>
</dbReference>
<dbReference type="GO" id="GO:0005524">
    <property type="term" value="F:ATP binding"/>
    <property type="evidence" value="ECO:0007669"/>
    <property type="project" value="UniProtKB-UniRule"/>
</dbReference>
<keyword evidence="3" id="KW-0227">DNA damage</keyword>
<evidence type="ECO:0000256" key="4">
    <source>
        <dbReference type="ARBA" id="ARBA00022801"/>
    </source>
</evidence>
<keyword evidence="7 15" id="KW-0067">ATP-binding</keyword>
<dbReference type="SUPFAM" id="SSF52980">
    <property type="entry name" value="Restriction endonuclease-like"/>
    <property type="match status" value="1"/>
</dbReference>
<dbReference type="HOGENOM" id="CLU_009270_0_0_4"/>
<dbReference type="InterPro" id="IPR000212">
    <property type="entry name" value="DNA_helicase_UvrD/REP"/>
</dbReference>
<evidence type="ECO:0000256" key="3">
    <source>
        <dbReference type="ARBA" id="ARBA00022763"/>
    </source>
</evidence>
<evidence type="ECO:0000256" key="13">
    <source>
        <dbReference type="ARBA" id="ARBA00034923"/>
    </source>
</evidence>
<dbReference type="Pfam" id="PF00580">
    <property type="entry name" value="UvrD-helicase"/>
    <property type="match status" value="1"/>
</dbReference>
<dbReference type="InterPro" id="IPR038726">
    <property type="entry name" value="PDDEXK_AddAB-type"/>
</dbReference>
<keyword evidence="1" id="KW-0540">Nuclease</keyword>
<keyword evidence="10" id="KW-0413">Isomerase</keyword>
<protein>
    <recommendedName>
        <fullName evidence="12">DNA 3'-5' helicase</fullName>
        <ecNumber evidence="12">5.6.2.4</ecNumber>
    </recommendedName>
    <alternativeName>
        <fullName evidence="13">DNA 3'-5' helicase II</fullName>
    </alternativeName>
</protein>
<evidence type="ECO:0000256" key="9">
    <source>
        <dbReference type="ARBA" id="ARBA00023204"/>
    </source>
</evidence>
<keyword evidence="2 15" id="KW-0547">Nucleotide-binding</keyword>
<feature type="binding site" evidence="15">
    <location>
        <begin position="25"/>
        <end position="32"/>
    </location>
    <ligand>
        <name>ATP</name>
        <dbReference type="ChEBI" id="CHEBI:30616"/>
    </ligand>
</feature>
<dbReference type="Gene3D" id="3.90.320.10">
    <property type="match status" value="1"/>
</dbReference>
<dbReference type="Pfam" id="PF12705">
    <property type="entry name" value="PDDEXK_1"/>
    <property type="match status" value="1"/>
</dbReference>
<keyword evidence="5 15" id="KW-0347">Helicase</keyword>
<keyword evidence="4 15" id="KW-0378">Hydrolase</keyword>
<dbReference type="GO" id="GO:0003677">
    <property type="term" value="F:DNA binding"/>
    <property type="evidence" value="ECO:0007669"/>
    <property type="project" value="UniProtKB-KW"/>
</dbReference>
<evidence type="ECO:0000256" key="12">
    <source>
        <dbReference type="ARBA" id="ARBA00034808"/>
    </source>
</evidence>
<feature type="domain" description="UvrD-like helicase ATP-binding" evidence="16">
    <location>
        <begin position="4"/>
        <end position="480"/>
    </location>
</feature>
<comment type="catalytic activity">
    <reaction evidence="14">
        <text>ATP + H2O = ADP + phosphate + H(+)</text>
        <dbReference type="Rhea" id="RHEA:13065"/>
        <dbReference type="ChEBI" id="CHEBI:15377"/>
        <dbReference type="ChEBI" id="CHEBI:15378"/>
        <dbReference type="ChEBI" id="CHEBI:30616"/>
        <dbReference type="ChEBI" id="CHEBI:43474"/>
        <dbReference type="ChEBI" id="CHEBI:456216"/>
        <dbReference type="EC" id="5.6.2.4"/>
    </reaction>
</comment>
<dbReference type="AlphaFoldDB" id="W0SH46"/>
<dbReference type="PROSITE" id="PS51198">
    <property type="entry name" value="UVRD_HELICASE_ATP_BIND"/>
    <property type="match status" value="1"/>
</dbReference>
<dbReference type="PANTHER" id="PTHR11070">
    <property type="entry name" value="UVRD / RECB / PCRA DNA HELICASE FAMILY MEMBER"/>
    <property type="match status" value="1"/>
</dbReference>
<dbReference type="Gene3D" id="1.10.486.10">
    <property type="entry name" value="PCRA, domain 4"/>
    <property type="match status" value="1"/>
</dbReference>
<evidence type="ECO:0000256" key="10">
    <source>
        <dbReference type="ARBA" id="ARBA00023235"/>
    </source>
</evidence>
<evidence type="ECO:0000259" key="17">
    <source>
        <dbReference type="PROSITE" id="PS51217"/>
    </source>
</evidence>
<dbReference type="PANTHER" id="PTHR11070:SF2">
    <property type="entry name" value="ATP-DEPENDENT DNA HELICASE SRS2"/>
    <property type="match status" value="1"/>
</dbReference>
<dbReference type="GO" id="GO:0005829">
    <property type="term" value="C:cytosol"/>
    <property type="evidence" value="ECO:0007669"/>
    <property type="project" value="TreeGrafter"/>
</dbReference>
<dbReference type="GO" id="GO:0000725">
    <property type="term" value="P:recombinational repair"/>
    <property type="evidence" value="ECO:0007669"/>
    <property type="project" value="TreeGrafter"/>
</dbReference>
<dbReference type="EC" id="5.6.2.4" evidence="12"/>
<dbReference type="SUPFAM" id="SSF52540">
    <property type="entry name" value="P-loop containing nucleoside triphosphate hydrolases"/>
    <property type="match status" value="1"/>
</dbReference>
<sequence length="1115" mass="122586">MNDLLLDDEANRRRALELDSFIVEAPAGAGKTELLTQRYLRLLATVDAPEEIIAITFTNKAAGEMRQRIAESLELARAGKLPEQPHKRITFELARAALARSGELGWQIETQPGRLRLTTIDALCASLARQMPLLSRFGAQPAVADEAARHYEEAARRALDHLESQGEEEREHAEAVATALAHLDNDAARLARLLAEMLARREQWRAIAELDDPESAIGAALREMVGEELALVAGVLDDGWQRQWMPLARYAADNLGDGHFVDWVEPLTAAPEELPRWRALADFLLTKEGTARKTVTVNNGFPAGKEFKPQKDAMLERLAALDVRAIAALQRLRELPASDHDHDEVVRALARLMKLAAAELWLVFRESGEVDFGELAARAIAALGDELDPSELGLRLDYRIRHLLVDEFQDTSPTQIELLERLTAGWQPEDGRTLFAVGDPMQSIYRFRKADVGLFLRVAEIGIGALRLTPLRLSRNNRSCPEVVDWINACFPEVFPVADDPLRGEIRYREFVATRGALPQAGVAMHPVLAEKGEGAAAERTEAQAIVALIEAEWREDPTRNIAVLVRARAHLAALVAAIRRHGAGWRFSAVEIEPLAGRQAVQDLISLTRALHHRADRVHWLAILRAPWCGMTLADLHALAGDDHQATIWSLMQDAERISRLSADGRQRLGHVREVLAEALAGQGRQRRRRWVEDAWKKLGGPHCLNAANDLSDAQAFFNRLDALDAAGRFVLDSLEDDMARLFAAPDAQADGLLQLMTVHKAKGLEFDTVILPGLHRETPARDMPLLAWDSFPLACGERLVAAPVNRRSAGKAGEPTVYDFLQRMEKERSRNEDARVLYVAATRAVRRLHLVGVAFRDEQGALVAPRAASPLARLWPAVEPDFHAAIAAPPAPTPAFDGELRDFVPQLMRLKAPAVPSEWRAPALPLPALDAPEETVDPLAAAVGTLAHAVLELIAAEPEAWSPQRMAERQPGFERWLASRGWSPADARTGASRVAAMLATTLASADGQWVLRRRADAAAELALTGVGAGGTAITRVVDRSFVENGERWIIDYKTADLGAAADGSRLQAHAARYQSQLESYAALFAGDGLPLRLAVFYVAHGILASLEYNPTFE</sequence>
<keyword evidence="9" id="KW-0234">DNA repair</keyword>
<evidence type="ECO:0000256" key="14">
    <source>
        <dbReference type="ARBA" id="ARBA00048988"/>
    </source>
</evidence>
<evidence type="ECO:0000313" key="19">
    <source>
        <dbReference type="Proteomes" id="UP000031637"/>
    </source>
</evidence>
<keyword evidence="8" id="KW-0238">DNA-binding</keyword>
<dbReference type="OrthoDB" id="5905204at2"/>
<proteinExistence type="predicted"/>
<evidence type="ECO:0000256" key="1">
    <source>
        <dbReference type="ARBA" id="ARBA00022722"/>
    </source>
</evidence>